<keyword evidence="11" id="KW-1003">Cell membrane</keyword>
<evidence type="ECO:0000256" key="2">
    <source>
        <dbReference type="ARBA" id="ARBA00004141"/>
    </source>
</evidence>
<dbReference type="GO" id="GO:0005886">
    <property type="term" value="C:plasma membrane"/>
    <property type="evidence" value="ECO:0007669"/>
    <property type="project" value="UniProtKB-SubCell"/>
</dbReference>
<dbReference type="NCBIfam" id="NF004321">
    <property type="entry name" value="PRK05715.1-3"/>
    <property type="match status" value="1"/>
</dbReference>
<comment type="similarity">
    <text evidence="3 11">Belongs to the complex I subunit 4L family.</text>
</comment>
<dbReference type="NCBIfam" id="NF004323">
    <property type="entry name" value="PRK05715.1-5"/>
    <property type="match status" value="1"/>
</dbReference>
<evidence type="ECO:0000256" key="8">
    <source>
        <dbReference type="ARBA" id="ARBA00022989"/>
    </source>
</evidence>
<sequence length="109" mass="12230">MHEIPEVIKTIPLNYYVFFASALFVIGIVGVLTRRNALIIFMSVELMLNSVNLLLTAFSAYRSDPNGQVFVFFIMAVAAAEVAVGLAIIVMIYRNVRSIDVELMSKLKW</sequence>
<keyword evidence="7 11" id="KW-1278">Translocase</keyword>
<dbReference type="Gene3D" id="1.10.287.3510">
    <property type="match status" value="1"/>
</dbReference>
<dbReference type="GO" id="GO:0042773">
    <property type="term" value="P:ATP synthesis coupled electron transport"/>
    <property type="evidence" value="ECO:0007669"/>
    <property type="project" value="InterPro"/>
</dbReference>
<dbReference type="Proteomes" id="UP000199514">
    <property type="component" value="Unassembled WGS sequence"/>
</dbReference>
<evidence type="ECO:0000256" key="11">
    <source>
        <dbReference type="HAMAP-Rule" id="MF_01456"/>
    </source>
</evidence>
<comment type="function">
    <text evidence="1">NDH-1 shuttles electrons from NADH, via FMN and iron-sulfur (Fe-S) centers, to quinones in the respiratory chain. The immediate electron acceptor for the enzyme in this species is believed to be ubiquinone. Couples the redox reaction to proton translocation (for every two electrons transferred, four hydrogen ions are translocated across the cytoplasmic membrane), and thus conserves the redox energy in a proton gradient.</text>
</comment>
<keyword evidence="8 11" id="KW-1133">Transmembrane helix</keyword>
<evidence type="ECO:0000313" key="13">
    <source>
        <dbReference type="Proteomes" id="UP000199514"/>
    </source>
</evidence>
<dbReference type="GO" id="GO:0030964">
    <property type="term" value="C:NADH dehydrogenase complex"/>
    <property type="evidence" value="ECO:0007669"/>
    <property type="project" value="TreeGrafter"/>
</dbReference>
<reference evidence="12 13" key="1">
    <citation type="submission" date="2016-10" db="EMBL/GenBank/DDBJ databases">
        <authorList>
            <person name="de Groot N.N."/>
        </authorList>
    </citation>
    <scope>NUCLEOTIDE SEQUENCE [LARGE SCALE GENOMIC DNA]</scope>
    <source>
        <strain evidence="12 13">DSM 6793</strain>
    </source>
</reference>
<comment type="subcellular location">
    <subcellularLocation>
        <location evidence="11">Cell membrane</location>
        <topology evidence="11">Multi-pass membrane protein</topology>
    </subcellularLocation>
    <subcellularLocation>
        <location evidence="2">Membrane</location>
        <topology evidence="2">Multi-pass membrane protein</topology>
    </subcellularLocation>
</comment>
<feature type="transmembrane region" description="Helical" evidence="11">
    <location>
        <begin position="13"/>
        <end position="32"/>
    </location>
</feature>
<keyword evidence="9 11" id="KW-0520">NAD</keyword>
<dbReference type="PANTHER" id="PTHR11434:SF21">
    <property type="entry name" value="NADH DEHYDROGENASE SUBUNIT 4L-RELATED"/>
    <property type="match status" value="1"/>
</dbReference>
<dbReference type="RefSeq" id="WP_091505930.1">
    <property type="nucleotide sequence ID" value="NZ_FOLE01000001.1"/>
</dbReference>
<dbReference type="InterPro" id="IPR039428">
    <property type="entry name" value="NUOK/Mnh_C1-like"/>
</dbReference>
<keyword evidence="4 11" id="KW-0813">Transport</keyword>
<comment type="catalytic activity">
    <reaction evidence="11">
        <text>a quinone + NADH + 5 H(+)(in) = a quinol + NAD(+) + 4 H(+)(out)</text>
        <dbReference type="Rhea" id="RHEA:57888"/>
        <dbReference type="ChEBI" id="CHEBI:15378"/>
        <dbReference type="ChEBI" id="CHEBI:24646"/>
        <dbReference type="ChEBI" id="CHEBI:57540"/>
        <dbReference type="ChEBI" id="CHEBI:57945"/>
        <dbReference type="ChEBI" id="CHEBI:132124"/>
    </reaction>
</comment>
<dbReference type="PANTHER" id="PTHR11434">
    <property type="entry name" value="NADH-UBIQUINONE OXIDOREDUCTASE SUBUNIT ND4L"/>
    <property type="match status" value="1"/>
</dbReference>
<evidence type="ECO:0000256" key="1">
    <source>
        <dbReference type="ARBA" id="ARBA00002378"/>
    </source>
</evidence>
<dbReference type="HAMAP" id="MF_01456">
    <property type="entry name" value="NDH1_NuoK"/>
    <property type="match status" value="1"/>
</dbReference>
<gene>
    <name evidence="11" type="primary">nuoK</name>
    <name evidence="12" type="ORF">SAMN05421780_101208</name>
</gene>
<dbReference type="STRING" id="927664.SAMN05421780_101208"/>
<comment type="subunit">
    <text evidence="11">NDH-1 is composed of 14 different subunits. Subunits NuoA, H, J, K, L, M, N constitute the membrane sector of the complex.</text>
</comment>
<dbReference type="EC" id="7.1.1.-" evidence="11"/>
<name>A0A1I1DI41_9BACT</name>
<comment type="function">
    <text evidence="11">NDH-1 shuttles electrons from NADH, via FMN and iron-sulfur (Fe-S) centers, to quinones in the respiratory chain. The immediate electron acceptor for the enzyme in this species is believed to be a menaquinone. Couples the redox reaction to proton translocation (for every two electrons transferred, four hydrogen ions are translocated across the cytoplasmic membrane), and thus conserves the redox energy in a proton gradient.</text>
</comment>
<keyword evidence="5 11" id="KW-0812">Transmembrane</keyword>
<dbReference type="GO" id="GO:0050136">
    <property type="term" value="F:NADH dehydrogenase (quinone) (non-electrogenic) activity"/>
    <property type="evidence" value="ECO:0007669"/>
    <property type="project" value="UniProtKB-UniRule"/>
</dbReference>
<dbReference type="EMBL" id="FOLE01000001">
    <property type="protein sequence ID" value="SFB74096.1"/>
    <property type="molecule type" value="Genomic_DNA"/>
</dbReference>
<evidence type="ECO:0000256" key="4">
    <source>
        <dbReference type="ARBA" id="ARBA00022448"/>
    </source>
</evidence>
<dbReference type="AlphaFoldDB" id="A0A1I1DI41"/>
<organism evidence="12 13">
    <name type="scientific">Flexibacter flexilis DSM 6793</name>
    <dbReference type="NCBI Taxonomy" id="927664"/>
    <lineage>
        <taxon>Bacteria</taxon>
        <taxon>Pseudomonadati</taxon>
        <taxon>Bacteroidota</taxon>
        <taxon>Cytophagia</taxon>
        <taxon>Cytophagales</taxon>
        <taxon>Flexibacteraceae</taxon>
        <taxon>Flexibacter</taxon>
    </lineage>
</organism>
<proteinExistence type="inferred from homology"/>
<evidence type="ECO:0000313" key="12">
    <source>
        <dbReference type="EMBL" id="SFB74096.1"/>
    </source>
</evidence>
<dbReference type="FunFam" id="1.10.287.3510:FF:000001">
    <property type="entry name" value="NADH-quinone oxidoreductase subunit K"/>
    <property type="match status" value="1"/>
</dbReference>
<dbReference type="GO" id="GO:0048038">
    <property type="term" value="F:quinone binding"/>
    <property type="evidence" value="ECO:0007669"/>
    <property type="project" value="UniProtKB-KW"/>
</dbReference>
<accession>A0A1I1DI41</accession>
<dbReference type="InterPro" id="IPR001133">
    <property type="entry name" value="NADH_UbQ_OxRdtase_chain4L/K"/>
</dbReference>
<evidence type="ECO:0000256" key="6">
    <source>
        <dbReference type="ARBA" id="ARBA00022719"/>
    </source>
</evidence>
<protein>
    <recommendedName>
        <fullName evidence="11">NADH-quinone oxidoreductase subunit K</fullName>
        <ecNumber evidence="11">7.1.1.-</ecNumber>
    </recommendedName>
    <alternativeName>
        <fullName evidence="11">NADH dehydrogenase I subunit K</fullName>
    </alternativeName>
    <alternativeName>
        <fullName evidence="11">NDH-1 subunit K</fullName>
    </alternativeName>
</protein>
<dbReference type="Pfam" id="PF00420">
    <property type="entry name" value="Oxidored_q2"/>
    <property type="match status" value="1"/>
</dbReference>
<dbReference type="NCBIfam" id="NF004320">
    <property type="entry name" value="PRK05715.1-2"/>
    <property type="match status" value="1"/>
</dbReference>
<evidence type="ECO:0000256" key="9">
    <source>
        <dbReference type="ARBA" id="ARBA00023027"/>
    </source>
</evidence>
<keyword evidence="10 11" id="KW-0472">Membrane</keyword>
<evidence type="ECO:0000256" key="10">
    <source>
        <dbReference type="ARBA" id="ARBA00023136"/>
    </source>
</evidence>
<evidence type="ECO:0000256" key="5">
    <source>
        <dbReference type="ARBA" id="ARBA00022692"/>
    </source>
</evidence>
<keyword evidence="13" id="KW-1185">Reference proteome</keyword>
<evidence type="ECO:0000256" key="3">
    <source>
        <dbReference type="ARBA" id="ARBA00010519"/>
    </source>
</evidence>
<feature type="transmembrane region" description="Helical" evidence="11">
    <location>
        <begin position="39"/>
        <end position="58"/>
    </location>
</feature>
<dbReference type="OrthoDB" id="9810120at2"/>
<feature type="transmembrane region" description="Helical" evidence="11">
    <location>
        <begin position="70"/>
        <end position="93"/>
    </location>
</feature>
<keyword evidence="6 11" id="KW-0874">Quinone</keyword>
<evidence type="ECO:0000256" key="7">
    <source>
        <dbReference type="ARBA" id="ARBA00022967"/>
    </source>
</evidence>